<feature type="non-terminal residue" evidence="2">
    <location>
        <position position="1"/>
    </location>
</feature>
<feature type="region of interest" description="Disordered" evidence="1">
    <location>
        <begin position="1"/>
        <end position="32"/>
    </location>
</feature>
<sequence length="53" mass="5304">DEGKPSGSIALGAATAAETRETAHGEGLKYSLNNGKNTVSQSFLVGGRLGVGE</sequence>
<name>A0A699H3R7_TANCI</name>
<dbReference type="AlphaFoldDB" id="A0A699H3R7"/>
<dbReference type="EMBL" id="BKCJ010106879">
    <property type="protein sequence ID" value="GEX41307.1"/>
    <property type="molecule type" value="Genomic_DNA"/>
</dbReference>
<reference evidence="2" key="1">
    <citation type="journal article" date="2019" name="Sci. Rep.">
        <title>Draft genome of Tanacetum cinerariifolium, the natural source of mosquito coil.</title>
        <authorList>
            <person name="Yamashiro T."/>
            <person name="Shiraishi A."/>
            <person name="Satake H."/>
            <person name="Nakayama K."/>
        </authorList>
    </citation>
    <scope>NUCLEOTIDE SEQUENCE</scope>
</reference>
<evidence type="ECO:0000256" key="1">
    <source>
        <dbReference type="SAM" id="MobiDB-lite"/>
    </source>
</evidence>
<organism evidence="2">
    <name type="scientific">Tanacetum cinerariifolium</name>
    <name type="common">Dalmatian daisy</name>
    <name type="synonym">Chrysanthemum cinerariifolium</name>
    <dbReference type="NCBI Taxonomy" id="118510"/>
    <lineage>
        <taxon>Eukaryota</taxon>
        <taxon>Viridiplantae</taxon>
        <taxon>Streptophyta</taxon>
        <taxon>Embryophyta</taxon>
        <taxon>Tracheophyta</taxon>
        <taxon>Spermatophyta</taxon>
        <taxon>Magnoliopsida</taxon>
        <taxon>eudicotyledons</taxon>
        <taxon>Gunneridae</taxon>
        <taxon>Pentapetalae</taxon>
        <taxon>asterids</taxon>
        <taxon>campanulids</taxon>
        <taxon>Asterales</taxon>
        <taxon>Asteraceae</taxon>
        <taxon>Asteroideae</taxon>
        <taxon>Anthemideae</taxon>
        <taxon>Anthemidinae</taxon>
        <taxon>Tanacetum</taxon>
    </lineage>
</organism>
<proteinExistence type="predicted"/>
<feature type="compositionally biased region" description="Basic and acidic residues" evidence="1">
    <location>
        <begin position="18"/>
        <end position="27"/>
    </location>
</feature>
<gene>
    <name evidence="2" type="ORF">Tci_313282</name>
</gene>
<protein>
    <submittedName>
        <fullName evidence="2">Uncharacterized protein</fullName>
    </submittedName>
</protein>
<comment type="caution">
    <text evidence="2">The sequence shown here is derived from an EMBL/GenBank/DDBJ whole genome shotgun (WGS) entry which is preliminary data.</text>
</comment>
<evidence type="ECO:0000313" key="2">
    <source>
        <dbReference type="EMBL" id="GEX41307.1"/>
    </source>
</evidence>
<accession>A0A699H3R7</accession>